<name>A0A2M7T528_9ACTN</name>
<dbReference type="AlphaFoldDB" id="A0A2M7T528"/>
<dbReference type="EMBL" id="PFNG01000256">
    <property type="protein sequence ID" value="PIZ35054.1"/>
    <property type="molecule type" value="Genomic_DNA"/>
</dbReference>
<accession>A0A2M7T528</accession>
<gene>
    <name evidence="1" type="ORF">COY37_11075</name>
</gene>
<dbReference type="RefSeq" id="WP_286677539.1">
    <property type="nucleotide sequence ID" value="NZ_MNXI01000013.1"/>
</dbReference>
<comment type="caution">
    <text evidence="1">The sequence shown here is derived from an EMBL/GenBank/DDBJ whole genome shotgun (WGS) entry which is preliminary data.</text>
</comment>
<dbReference type="PANTHER" id="PTHR39550:SF1">
    <property type="entry name" value="SLL0658 PROTEIN"/>
    <property type="match status" value="1"/>
</dbReference>
<evidence type="ECO:0000313" key="2">
    <source>
        <dbReference type="Proteomes" id="UP000230956"/>
    </source>
</evidence>
<dbReference type="PANTHER" id="PTHR39550">
    <property type="entry name" value="SLL0658 PROTEIN"/>
    <property type="match status" value="1"/>
</dbReference>
<proteinExistence type="predicted"/>
<evidence type="ECO:0008006" key="3">
    <source>
        <dbReference type="Google" id="ProtNLM"/>
    </source>
</evidence>
<evidence type="ECO:0000313" key="1">
    <source>
        <dbReference type="EMBL" id="PIZ35054.1"/>
    </source>
</evidence>
<dbReference type="Proteomes" id="UP000230956">
    <property type="component" value="Unassembled WGS sequence"/>
</dbReference>
<organism evidence="1 2">
    <name type="scientific">Candidatus Aquicultor secundus</name>
    <dbReference type="NCBI Taxonomy" id="1973895"/>
    <lineage>
        <taxon>Bacteria</taxon>
        <taxon>Bacillati</taxon>
        <taxon>Actinomycetota</taxon>
        <taxon>Candidatus Aquicultoria</taxon>
        <taxon>Candidatus Aquicultorales</taxon>
        <taxon>Candidatus Aquicultoraceae</taxon>
        <taxon>Candidatus Aquicultor</taxon>
    </lineage>
</organism>
<dbReference type="InterPro" id="IPR021799">
    <property type="entry name" value="PIN-like_prokaryotic"/>
</dbReference>
<protein>
    <recommendedName>
        <fullName evidence="3">DUF3368 domain-containing protein</fullName>
    </recommendedName>
</protein>
<sequence>MHDRTPYIIFDNCVLSNFSTADSLDIVKKFYAGSAHVTSFVVAENIKGILKGHDGLLKVRDAIKAGWIKEIPLDTTEEKTLFETLSISLGFGEASSIAIAKTRGFVFACDDKIARKEAAFLGVKLTGTVGILIKAIKKEIIDSKEADSILNRMIANGFYSPVNSLSQFLSPR</sequence>
<dbReference type="Pfam" id="PF11848">
    <property type="entry name" value="DUF3368"/>
    <property type="match status" value="1"/>
</dbReference>
<reference evidence="2" key="1">
    <citation type="submission" date="2017-09" db="EMBL/GenBank/DDBJ databases">
        <title>Depth-based differentiation of microbial function through sediment-hosted aquifers and enrichment of novel symbionts in the deep terrestrial subsurface.</title>
        <authorList>
            <person name="Probst A.J."/>
            <person name="Ladd B."/>
            <person name="Jarett J.K."/>
            <person name="Geller-Mcgrath D.E."/>
            <person name="Sieber C.M.K."/>
            <person name="Emerson J.B."/>
            <person name="Anantharaman K."/>
            <person name="Thomas B.C."/>
            <person name="Malmstrom R."/>
            <person name="Stieglmeier M."/>
            <person name="Klingl A."/>
            <person name="Woyke T."/>
            <person name="Ryan C.M."/>
            <person name="Banfield J.F."/>
        </authorList>
    </citation>
    <scope>NUCLEOTIDE SEQUENCE [LARGE SCALE GENOMIC DNA]</scope>
</reference>